<protein>
    <submittedName>
        <fullName evidence="1">Uncharacterized protein</fullName>
    </submittedName>
</protein>
<accession>A0A150LWS0</accession>
<organism evidence="1 2">
    <name type="scientific">Saccharococcus caldoxylosilyticus</name>
    <dbReference type="NCBI Taxonomy" id="81408"/>
    <lineage>
        <taxon>Bacteria</taxon>
        <taxon>Bacillati</taxon>
        <taxon>Bacillota</taxon>
        <taxon>Bacilli</taxon>
        <taxon>Bacillales</taxon>
        <taxon>Anoxybacillaceae</taxon>
        <taxon>Saccharococcus</taxon>
    </lineage>
</organism>
<evidence type="ECO:0000313" key="1">
    <source>
        <dbReference type="EMBL" id="KYD16369.1"/>
    </source>
</evidence>
<gene>
    <name evidence="1" type="ORF">B4119_1782</name>
</gene>
<dbReference type="Proteomes" id="UP000075455">
    <property type="component" value="Unassembled WGS sequence"/>
</dbReference>
<dbReference type="AlphaFoldDB" id="A0A150LWS0"/>
<reference evidence="1 2" key="1">
    <citation type="submission" date="2016-01" db="EMBL/GenBank/DDBJ databases">
        <title>Draft Genome Sequences of Seven Thermophilic Sporeformers Isolated from Foods.</title>
        <authorList>
            <person name="Berendsen E.M."/>
            <person name="Wells-Bennik M.H."/>
            <person name="Krawcyk A.O."/>
            <person name="De Jong A."/>
            <person name="Holsappel S."/>
            <person name="Eijlander R.T."/>
            <person name="Kuipers O.P."/>
        </authorList>
    </citation>
    <scope>NUCLEOTIDE SEQUENCE [LARGE SCALE GENOMIC DNA]</scope>
    <source>
        <strain evidence="1 2">B4119</strain>
    </source>
</reference>
<dbReference type="EMBL" id="LQYS01000032">
    <property type="protein sequence ID" value="KYD16369.1"/>
    <property type="molecule type" value="Genomic_DNA"/>
</dbReference>
<comment type="caution">
    <text evidence="1">The sequence shown here is derived from an EMBL/GenBank/DDBJ whole genome shotgun (WGS) entry which is preliminary data.</text>
</comment>
<evidence type="ECO:0000313" key="2">
    <source>
        <dbReference type="Proteomes" id="UP000075455"/>
    </source>
</evidence>
<dbReference type="PATRIC" id="fig|81408.3.peg.2890"/>
<sequence length="75" mass="8918">MFLFSFAIKRGVPLDFANKHFFFSGHEQAHPIIMRPPERFLSNDLAEKTKRCIVDRKSDLHRRLTMLIRDALQDF</sequence>
<proteinExistence type="predicted"/>
<name>A0A150LWS0_9BACL</name>